<evidence type="ECO:0000256" key="5">
    <source>
        <dbReference type="ARBA" id="ARBA00023163"/>
    </source>
</evidence>
<dbReference type="VEuPathDB" id="FungiDB:AB675_5512"/>
<evidence type="ECO:0000313" key="9">
    <source>
        <dbReference type="Proteomes" id="UP000038010"/>
    </source>
</evidence>
<evidence type="ECO:0000256" key="2">
    <source>
        <dbReference type="ARBA" id="ARBA00022833"/>
    </source>
</evidence>
<feature type="compositionally biased region" description="Low complexity" evidence="7">
    <location>
        <begin position="262"/>
        <end position="273"/>
    </location>
</feature>
<dbReference type="RefSeq" id="XP_018001962.1">
    <property type="nucleotide sequence ID" value="XM_018145728.1"/>
</dbReference>
<name>A0A0N0NP07_9EURO</name>
<keyword evidence="6" id="KW-0539">Nucleus</keyword>
<feature type="region of interest" description="Disordered" evidence="7">
    <location>
        <begin position="1"/>
        <end position="90"/>
    </location>
</feature>
<feature type="compositionally biased region" description="Basic and acidic residues" evidence="7">
    <location>
        <begin position="52"/>
        <end position="80"/>
    </location>
</feature>
<keyword evidence="5" id="KW-0804">Transcription</keyword>
<evidence type="ECO:0000256" key="4">
    <source>
        <dbReference type="ARBA" id="ARBA00023125"/>
    </source>
</evidence>
<dbReference type="GeneID" id="28737608"/>
<accession>A0A0N0NP07</accession>
<dbReference type="PANTHER" id="PTHR36206">
    <property type="entry name" value="ASPERCRYPTIN BIOSYNTHESIS CLUSTER-SPECIFIC TRANSCRIPTION REGULATOR ATNN-RELATED"/>
    <property type="match status" value="1"/>
</dbReference>
<dbReference type="InterPro" id="IPR021858">
    <property type="entry name" value="Fun_TF"/>
</dbReference>
<dbReference type="PANTHER" id="PTHR36206:SF12">
    <property type="entry name" value="ASPERCRYPTIN BIOSYNTHESIS CLUSTER-SPECIFIC TRANSCRIPTION REGULATOR ATNN-RELATED"/>
    <property type="match status" value="1"/>
</dbReference>
<keyword evidence="9" id="KW-1185">Reference proteome</keyword>
<comment type="caution">
    <text evidence="8">The sequence shown here is derived from an EMBL/GenBank/DDBJ whole genome shotgun (WGS) entry which is preliminary data.</text>
</comment>
<dbReference type="STRING" id="1664694.A0A0N0NP07"/>
<dbReference type="AlphaFoldDB" id="A0A0N0NP07"/>
<gene>
    <name evidence="8" type="ORF">AB675_5512</name>
</gene>
<keyword evidence="2" id="KW-0862">Zinc</keyword>
<dbReference type="InterPro" id="IPR052360">
    <property type="entry name" value="Transcr_Regulatory_Proteins"/>
</dbReference>
<sequence>MDPSSSNVYVPADQSFLLPHRYPGPRSLSQNLPLREEAPALAAPRRTRASKPKGERCTSTGRKCDGYEFPKKADQQELKRSSSSLSPPPKRPALVYNNLILPTSLSQPFDGTLQEKRLFHRFQVRTVPSFAGGSESNFWTKIVLRAGQEELVVRNAIIALGALHEDYQIRSGKYDAQLIEDQSYRDVTLLYGKALRQLNQRLNEPSQENAKIAIICSILFACFEVLRRNNMAAVVHYQQGMRQLMRQMALPTPSPSPTDNKSSSGSSFSSTQSTSLTVRFREIPEDELDDIMRVFARYDIQACTFSKDRAEPLHVDTSSPRSVPALTDLSLPQVRTHLDNLLVCVYQLIKSDLRMYRYWDVNMVPPLWQQRRTSAIQVFEDWSGALEQFFTNAEKTMPHHEVRSLLGLRLQIQVAIIELKMSIDHKTETCYDAFRADFAEMVARVEKLFASLALHDAKPLDVETVDFTMELGLIHPLFFIAVKCRDWNVRRRAVALLRKAGKEGVWEGPIMAVLSTKIMRLEEQGCARGTLVPERNRFHEIKK</sequence>
<keyword evidence="3" id="KW-0805">Transcription regulation</keyword>
<evidence type="ECO:0000256" key="1">
    <source>
        <dbReference type="ARBA" id="ARBA00022723"/>
    </source>
</evidence>
<dbReference type="EMBL" id="LFJN01000008">
    <property type="protein sequence ID" value="KPI41999.1"/>
    <property type="molecule type" value="Genomic_DNA"/>
</dbReference>
<dbReference type="OrthoDB" id="2593732at2759"/>
<evidence type="ECO:0000256" key="3">
    <source>
        <dbReference type="ARBA" id="ARBA00023015"/>
    </source>
</evidence>
<protein>
    <recommendedName>
        <fullName evidence="10">Zn(2)-C6 fungal-type domain-containing protein</fullName>
    </recommendedName>
</protein>
<dbReference type="GO" id="GO:0046872">
    <property type="term" value="F:metal ion binding"/>
    <property type="evidence" value="ECO:0007669"/>
    <property type="project" value="UniProtKB-KW"/>
</dbReference>
<evidence type="ECO:0008006" key="10">
    <source>
        <dbReference type="Google" id="ProtNLM"/>
    </source>
</evidence>
<dbReference type="Proteomes" id="UP000038010">
    <property type="component" value="Unassembled WGS sequence"/>
</dbReference>
<dbReference type="GO" id="GO:0003677">
    <property type="term" value="F:DNA binding"/>
    <property type="evidence" value="ECO:0007669"/>
    <property type="project" value="UniProtKB-KW"/>
</dbReference>
<evidence type="ECO:0000256" key="7">
    <source>
        <dbReference type="SAM" id="MobiDB-lite"/>
    </source>
</evidence>
<proteinExistence type="predicted"/>
<dbReference type="Pfam" id="PF11951">
    <property type="entry name" value="Fungal_trans_2"/>
    <property type="match status" value="1"/>
</dbReference>
<keyword evidence="1" id="KW-0479">Metal-binding</keyword>
<evidence type="ECO:0000313" key="8">
    <source>
        <dbReference type="EMBL" id="KPI41999.1"/>
    </source>
</evidence>
<organism evidence="8 9">
    <name type="scientific">Cyphellophora attinorum</name>
    <dbReference type="NCBI Taxonomy" id="1664694"/>
    <lineage>
        <taxon>Eukaryota</taxon>
        <taxon>Fungi</taxon>
        <taxon>Dikarya</taxon>
        <taxon>Ascomycota</taxon>
        <taxon>Pezizomycotina</taxon>
        <taxon>Eurotiomycetes</taxon>
        <taxon>Chaetothyriomycetidae</taxon>
        <taxon>Chaetothyriales</taxon>
        <taxon>Cyphellophoraceae</taxon>
        <taxon>Cyphellophora</taxon>
    </lineage>
</organism>
<reference evidence="8 9" key="1">
    <citation type="submission" date="2015-06" db="EMBL/GenBank/DDBJ databases">
        <title>Draft genome of the ant-associated black yeast Phialophora attae CBS 131958.</title>
        <authorList>
            <person name="Moreno L.F."/>
            <person name="Stielow B.J."/>
            <person name="de Hoog S."/>
            <person name="Vicente V.A."/>
            <person name="Weiss V.A."/>
            <person name="de Vries M."/>
            <person name="Cruz L.M."/>
            <person name="Souza E.M."/>
        </authorList>
    </citation>
    <scope>NUCLEOTIDE SEQUENCE [LARGE SCALE GENOMIC DNA]</scope>
    <source>
        <strain evidence="8 9">CBS 131958</strain>
    </source>
</reference>
<keyword evidence="4" id="KW-0238">DNA-binding</keyword>
<evidence type="ECO:0000256" key="6">
    <source>
        <dbReference type="ARBA" id="ARBA00023242"/>
    </source>
</evidence>
<feature type="region of interest" description="Disordered" evidence="7">
    <location>
        <begin position="249"/>
        <end position="273"/>
    </location>
</feature>